<evidence type="ECO:0000256" key="6">
    <source>
        <dbReference type="ARBA" id="ARBA00022692"/>
    </source>
</evidence>
<dbReference type="InterPro" id="IPR001694">
    <property type="entry name" value="NADH_UbQ_OxRdtase_su1/FPO"/>
</dbReference>
<dbReference type="GO" id="GO:0005743">
    <property type="term" value="C:mitochondrial inner membrane"/>
    <property type="evidence" value="ECO:0007669"/>
    <property type="project" value="UniProtKB-SubCell"/>
</dbReference>
<dbReference type="PROSITE" id="PS00668">
    <property type="entry name" value="COMPLEX1_ND1_2"/>
    <property type="match status" value="1"/>
</dbReference>
<comment type="similarity">
    <text evidence="3 12">Belongs to the complex I subunit 1 family.</text>
</comment>
<feature type="transmembrane region" description="Helical" evidence="14">
    <location>
        <begin position="227"/>
        <end position="248"/>
    </location>
</feature>
<dbReference type="EC" id="7.1.1.2" evidence="13"/>
<evidence type="ECO:0000256" key="11">
    <source>
        <dbReference type="ARBA" id="ARBA00023136"/>
    </source>
</evidence>
<evidence type="ECO:0000256" key="1">
    <source>
        <dbReference type="ARBA" id="ARBA00003257"/>
    </source>
</evidence>
<proteinExistence type="inferred from homology"/>
<comment type="function">
    <text evidence="1">Core subunit of the mitochondrial membrane respiratory chain NADH dehydrogenase (Complex I) that is believed to belong to the minimal assembly required for catalysis. Complex I functions in the transfer of electrons from NADH to the respiratory chain. The immediate electron acceptor for the enzyme is believed to be ubiquinone.</text>
</comment>
<gene>
    <name evidence="15" type="primary">ND1</name>
</gene>
<evidence type="ECO:0000256" key="4">
    <source>
        <dbReference type="ARBA" id="ARBA00021009"/>
    </source>
</evidence>
<name>A0A0M4KQ22_9HYME</name>
<feature type="transmembrane region" description="Helical" evidence="14">
    <location>
        <begin position="106"/>
        <end position="126"/>
    </location>
</feature>
<keyword evidence="5" id="KW-0813">Transport</keyword>
<evidence type="ECO:0000256" key="3">
    <source>
        <dbReference type="ARBA" id="ARBA00010535"/>
    </source>
</evidence>
<keyword evidence="11 14" id="KW-0472">Membrane</keyword>
<keyword evidence="8 14" id="KW-1133">Transmembrane helix</keyword>
<evidence type="ECO:0000256" key="12">
    <source>
        <dbReference type="RuleBase" id="RU000471"/>
    </source>
</evidence>
<keyword evidence="10 13" id="KW-0496">Mitochondrion</keyword>
<keyword evidence="9 13" id="KW-0830">Ubiquinone</keyword>
<dbReference type="EMBL" id="KT223644">
    <property type="protein sequence ID" value="ALD88455.1"/>
    <property type="molecule type" value="Genomic_DNA"/>
</dbReference>
<geneLocation type="mitochondrion" evidence="15"/>
<dbReference type="GO" id="GO:0009060">
    <property type="term" value="P:aerobic respiration"/>
    <property type="evidence" value="ECO:0007669"/>
    <property type="project" value="TreeGrafter"/>
</dbReference>
<dbReference type="InterPro" id="IPR018086">
    <property type="entry name" value="NADH_UbQ_OxRdtase_su1_CS"/>
</dbReference>
<comment type="catalytic activity">
    <reaction evidence="13">
        <text>a ubiquinone + NADH + 5 H(+)(in) = a ubiquinol + NAD(+) + 4 H(+)(out)</text>
        <dbReference type="Rhea" id="RHEA:29091"/>
        <dbReference type="Rhea" id="RHEA-COMP:9565"/>
        <dbReference type="Rhea" id="RHEA-COMP:9566"/>
        <dbReference type="ChEBI" id="CHEBI:15378"/>
        <dbReference type="ChEBI" id="CHEBI:16389"/>
        <dbReference type="ChEBI" id="CHEBI:17976"/>
        <dbReference type="ChEBI" id="CHEBI:57540"/>
        <dbReference type="ChEBI" id="CHEBI:57945"/>
        <dbReference type="EC" id="7.1.1.2"/>
    </reaction>
</comment>
<evidence type="ECO:0000256" key="13">
    <source>
        <dbReference type="RuleBase" id="RU000473"/>
    </source>
</evidence>
<organism evidence="15">
    <name type="scientific">Megachile sculpturalis</name>
    <dbReference type="NCBI Taxonomy" id="1004196"/>
    <lineage>
        <taxon>Eukaryota</taxon>
        <taxon>Metazoa</taxon>
        <taxon>Ecdysozoa</taxon>
        <taxon>Arthropoda</taxon>
        <taxon>Hexapoda</taxon>
        <taxon>Insecta</taxon>
        <taxon>Pterygota</taxon>
        <taxon>Neoptera</taxon>
        <taxon>Endopterygota</taxon>
        <taxon>Hymenoptera</taxon>
        <taxon>Apocrita</taxon>
        <taxon>Aculeata</taxon>
        <taxon>Apoidea</taxon>
        <taxon>Anthophila</taxon>
        <taxon>Megachilidae</taxon>
        <taxon>Megachilinae</taxon>
        <taxon>Megachile</taxon>
    </lineage>
</organism>
<keyword evidence="7" id="KW-0999">Mitochondrion inner membrane</keyword>
<evidence type="ECO:0000256" key="9">
    <source>
        <dbReference type="ARBA" id="ARBA00023075"/>
    </source>
</evidence>
<dbReference type="PANTHER" id="PTHR11432:SF3">
    <property type="entry name" value="NADH-UBIQUINONE OXIDOREDUCTASE CHAIN 1"/>
    <property type="match status" value="1"/>
</dbReference>
<comment type="subcellular location">
    <subcellularLocation>
        <location evidence="2 12">Mitochondrion inner membrane</location>
        <topology evidence="2 12">Multi-pass membrane protein</topology>
    </subcellularLocation>
</comment>
<evidence type="ECO:0000313" key="15">
    <source>
        <dbReference type="EMBL" id="ALD88455.1"/>
    </source>
</evidence>
<evidence type="ECO:0000256" key="7">
    <source>
        <dbReference type="ARBA" id="ARBA00022792"/>
    </source>
</evidence>
<feature type="transmembrane region" description="Helical" evidence="14">
    <location>
        <begin position="290"/>
        <end position="311"/>
    </location>
</feature>
<keyword evidence="12" id="KW-0520">NAD</keyword>
<evidence type="ECO:0000256" key="8">
    <source>
        <dbReference type="ARBA" id="ARBA00022989"/>
    </source>
</evidence>
<feature type="transmembrane region" description="Helical" evidence="14">
    <location>
        <begin position="167"/>
        <end position="190"/>
    </location>
</feature>
<reference evidence="15" key="1">
    <citation type="submission" date="2015-06" db="EMBL/GenBank/DDBJ databases">
        <title>Sequencing and characterization of the Megachile sculpturalis (Hymenoptera: Megachilidae) mitochondrial genome.</title>
        <authorList>
            <person name="Su J.T."/>
            <person name="Zhang Y."/>
            <person name="Gu P."/>
            <person name="He B."/>
            <person name="Huang Y.D."/>
        </authorList>
    </citation>
    <scope>NUCLEOTIDE SEQUENCE</scope>
</reference>
<dbReference type="GO" id="GO:0003954">
    <property type="term" value="F:NADH dehydrogenase activity"/>
    <property type="evidence" value="ECO:0007669"/>
    <property type="project" value="TreeGrafter"/>
</dbReference>
<evidence type="ECO:0000256" key="14">
    <source>
        <dbReference type="SAM" id="Phobius"/>
    </source>
</evidence>
<evidence type="ECO:0000256" key="2">
    <source>
        <dbReference type="ARBA" id="ARBA00004448"/>
    </source>
</evidence>
<evidence type="ECO:0000256" key="5">
    <source>
        <dbReference type="ARBA" id="ARBA00022448"/>
    </source>
</evidence>
<dbReference type="PANTHER" id="PTHR11432">
    <property type="entry name" value="NADH DEHYDROGENASE SUBUNIT 1"/>
    <property type="match status" value="1"/>
</dbReference>
<dbReference type="Pfam" id="PF00146">
    <property type="entry name" value="NADHdh"/>
    <property type="match status" value="1"/>
</dbReference>
<keyword evidence="6 12" id="KW-0812">Transmembrane</keyword>
<dbReference type="GO" id="GO:0008137">
    <property type="term" value="F:NADH dehydrogenase (ubiquinone) activity"/>
    <property type="evidence" value="ECO:0007669"/>
    <property type="project" value="UniProtKB-EC"/>
</dbReference>
<evidence type="ECO:0000256" key="10">
    <source>
        <dbReference type="ARBA" id="ARBA00023128"/>
    </source>
</evidence>
<accession>A0A0M4KQ22</accession>
<protein>
    <recommendedName>
        <fullName evidence="4 13">NADH-ubiquinone oxidoreductase chain 1</fullName>
        <ecNumber evidence="13">7.1.1.2</ecNumber>
    </recommendedName>
</protein>
<feature type="transmembrane region" description="Helical" evidence="14">
    <location>
        <begin position="6"/>
        <end position="28"/>
    </location>
</feature>
<sequence>MVIFFLNFIYMVILMLMVLLGVAFLTLFERKILGYIQCRMGPNKVGFMGLLQPFSDAIKLFSNELFMLGNVNLMLYLISPMLMLIISLMYWLIYPYYINLIKMDNSLIYIFMLLSFSVYPVMFGSWSSNSIYSMLGCLRSLVQTISFEVSLFMMFFMMFMFVEGFSIINLMMFSMSFKLIIIFFPLYLMFFMSMLIELNRVPFDLVEGESELVSGFNVEYYSGNFSLIFISEYMNILFMMFILTILFFNWNFNLIMLLIMMFHVFLVIWIRSVMPRIRYDELMYLCWKKFLFIILIYLYMYYILKMFMMLYM</sequence>
<feature type="transmembrane region" description="Helical" evidence="14">
    <location>
        <begin position="138"/>
        <end position="161"/>
    </location>
</feature>
<dbReference type="AlphaFoldDB" id="A0A0M4KQ22"/>
<feature type="transmembrane region" description="Helical" evidence="14">
    <location>
        <begin position="254"/>
        <end position="270"/>
    </location>
</feature>
<feature type="transmembrane region" description="Helical" evidence="14">
    <location>
        <begin position="73"/>
        <end position="94"/>
    </location>
</feature>